<dbReference type="GO" id="GO:0005856">
    <property type="term" value="C:cytoskeleton"/>
    <property type="evidence" value="ECO:0000318"/>
    <property type="project" value="GO_Central"/>
</dbReference>
<reference evidence="2" key="4">
    <citation type="submission" date="2025-09" db="UniProtKB">
        <authorList>
            <consortium name="Ensembl"/>
        </authorList>
    </citation>
    <scope>IDENTIFICATION</scope>
</reference>
<dbReference type="HOGENOM" id="CLU_088282_1_0_1"/>
<dbReference type="Proteomes" id="UP000008144">
    <property type="component" value="Chromosome 2"/>
</dbReference>
<dbReference type="Ensembl" id="ENSCINT00000014776.3">
    <property type="protein sequence ID" value="ENSCINP00000014776.3"/>
    <property type="gene ID" value="ENSCING00000007202.3"/>
</dbReference>
<dbReference type="PANTHER" id="PTHR21580">
    <property type="entry name" value="SHIPPO-1-RELATED"/>
    <property type="match status" value="1"/>
</dbReference>
<evidence type="ECO:0000256" key="1">
    <source>
        <dbReference type="SAM" id="MobiDB-lite"/>
    </source>
</evidence>
<dbReference type="AlphaFoldDB" id="F6Y844"/>
<evidence type="ECO:0000313" key="2">
    <source>
        <dbReference type="Ensembl" id="ENSCINP00000014776.3"/>
    </source>
</evidence>
<dbReference type="InParanoid" id="F6Y844"/>
<dbReference type="InterPro" id="IPR051291">
    <property type="entry name" value="CIMAP"/>
</dbReference>
<name>F6Y844_CIOIN</name>
<dbReference type="Pfam" id="PF07004">
    <property type="entry name" value="SHIPPO-rpt"/>
    <property type="match status" value="6"/>
</dbReference>
<dbReference type="GeneTree" id="ENSGT00940000161995"/>
<evidence type="ECO:0000313" key="3">
    <source>
        <dbReference type="Proteomes" id="UP000008144"/>
    </source>
</evidence>
<keyword evidence="3" id="KW-1185">Reference proteome</keyword>
<protein>
    <submittedName>
        <fullName evidence="2">Outer dense fiber protein 3-like</fullName>
    </submittedName>
</protein>
<accession>F6Y844</accession>
<reference evidence="2" key="3">
    <citation type="submission" date="2025-08" db="UniProtKB">
        <authorList>
            <consortium name="Ensembl"/>
        </authorList>
    </citation>
    <scope>IDENTIFICATION</scope>
</reference>
<feature type="compositionally biased region" description="Polar residues" evidence="1">
    <location>
        <begin position="115"/>
        <end position="128"/>
    </location>
</feature>
<feature type="region of interest" description="Disordered" evidence="1">
    <location>
        <begin position="99"/>
        <end position="137"/>
    </location>
</feature>
<dbReference type="PANTHER" id="PTHR21580:SF28">
    <property type="entry name" value="BOREALIN N-TERMINAL DOMAIN-CONTAINING PROTEIN-RELATED"/>
    <property type="match status" value="1"/>
</dbReference>
<dbReference type="InterPro" id="IPR010736">
    <property type="entry name" value="SHIPPO-rpt"/>
</dbReference>
<reference evidence="2" key="2">
    <citation type="journal article" date="2008" name="Genome Biol.">
        <title>Improved genome assembly and evidence-based global gene model set for the chordate Ciona intestinalis: new insight into intron and operon populations.</title>
        <authorList>
            <person name="Satou Y."/>
            <person name="Mineta K."/>
            <person name="Ogasawara M."/>
            <person name="Sasakura Y."/>
            <person name="Shoguchi E."/>
            <person name="Ueno K."/>
            <person name="Yamada L."/>
            <person name="Matsumoto J."/>
            <person name="Wasserscheid J."/>
            <person name="Dewar K."/>
            <person name="Wiley G.B."/>
            <person name="Macmil S.L."/>
            <person name="Roe B.A."/>
            <person name="Zeller R.W."/>
            <person name="Hastings K.E."/>
            <person name="Lemaire P."/>
            <person name="Lindquist E."/>
            <person name="Endo T."/>
            <person name="Hotta K."/>
            <person name="Inaba K."/>
        </authorList>
    </citation>
    <scope>NUCLEOTIDE SEQUENCE [LARGE SCALE GENOMIC DNA]</scope>
    <source>
        <strain evidence="2">wild type</strain>
    </source>
</reference>
<proteinExistence type="predicted"/>
<gene>
    <name evidence="2" type="primary">LOC100177342</name>
</gene>
<dbReference type="EMBL" id="EAAA01001559">
    <property type="status" value="NOT_ANNOTATED_CDS"/>
    <property type="molecule type" value="Genomic_DNA"/>
</dbReference>
<organism evidence="2 3">
    <name type="scientific">Ciona intestinalis</name>
    <name type="common">Transparent sea squirt</name>
    <name type="synonym">Ascidia intestinalis</name>
    <dbReference type="NCBI Taxonomy" id="7719"/>
    <lineage>
        <taxon>Eukaryota</taxon>
        <taxon>Metazoa</taxon>
        <taxon>Chordata</taxon>
        <taxon>Tunicata</taxon>
        <taxon>Ascidiacea</taxon>
        <taxon>Phlebobranchia</taxon>
        <taxon>Cionidae</taxon>
        <taxon>Ciona</taxon>
    </lineage>
</organism>
<reference evidence="3" key="1">
    <citation type="journal article" date="2002" name="Science">
        <title>The draft genome of Ciona intestinalis: insights into chordate and vertebrate origins.</title>
        <authorList>
            <person name="Dehal P."/>
            <person name="Satou Y."/>
            <person name="Campbell R.K."/>
            <person name="Chapman J."/>
            <person name="Degnan B."/>
            <person name="De Tomaso A."/>
            <person name="Davidson B."/>
            <person name="Di Gregorio A."/>
            <person name="Gelpke M."/>
            <person name="Goodstein D.M."/>
            <person name="Harafuji N."/>
            <person name="Hastings K.E."/>
            <person name="Ho I."/>
            <person name="Hotta K."/>
            <person name="Huang W."/>
            <person name="Kawashima T."/>
            <person name="Lemaire P."/>
            <person name="Martinez D."/>
            <person name="Meinertzhagen I.A."/>
            <person name="Necula S."/>
            <person name="Nonaka M."/>
            <person name="Putnam N."/>
            <person name="Rash S."/>
            <person name="Saiga H."/>
            <person name="Satake M."/>
            <person name="Terry A."/>
            <person name="Yamada L."/>
            <person name="Wang H.G."/>
            <person name="Awazu S."/>
            <person name="Azumi K."/>
            <person name="Boore J."/>
            <person name="Branno M."/>
            <person name="Chin-Bow S."/>
            <person name="DeSantis R."/>
            <person name="Doyle S."/>
            <person name="Francino P."/>
            <person name="Keys D.N."/>
            <person name="Haga S."/>
            <person name="Hayashi H."/>
            <person name="Hino K."/>
            <person name="Imai K.S."/>
            <person name="Inaba K."/>
            <person name="Kano S."/>
            <person name="Kobayashi K."/>
            <person name="Kobayashi M."/>
            <person name="Lee B.I."/>
            <person name="Makabe K.W."/>
            <person name="Manohar C."/>
            <person name="Matassi G."/>
            <person name="Medina M."/>
            <person name="Mochizuki Y."/>
            <person name="Mount S."/>
            <person name="Morishita T."/>
            <person name="Miura S."/>
            <person name="Nakayama A."/>
            <person name="Nishizaka S."/>
            <person name="Nomoto H."/>
            <person name="Ohta F."/>
            <person name="Oishi K."/>
            <person name="Rigoutsos I."/>
            <person name="Sano M."/>
            <person name="Sasaki A."/>
            <person name="Sasakura Y."/>
            <person name="Shoguchi E."/>
            <person name="Shin-i T."/>
            <person name="Spagnuolo A."/>
            <person name="Stainier D."/>
            <person name="Suzuki M.M."/>
            <person name="Tassy O."/>
            <person name="Takatori N."/>
            <person name="Tokuoka M."/>
            <person name="Yagi K."/>
            <person name="Yoshizaki F."/>
            <person name="Wada S."/>
            <person name="Zhang C."/>
            <person name="Hyatt P.D."/>
            <person name="Larimer F."/>
            <person name="Detter C."/>
            <person name="Doggett N."/>
            <person name="Glavina T."/>
            <person name="Hawkins T."/>
            <person name="Richardson P."/>
            <person name="Lucas S."/>
            <person name="Kohara Y."/>
            <person name="Levine M."/>
            <person name="Satoh N."/>
            <person name="Rokhsar D.S."/>
        </authorList>
    </citation>
    <scope>NUCLEOTIDE SEQUENCE [LARGE SCALE GENOMIC DNA]</scope>
</reference>
<sequence>IMATASYVGDWRPHRPRGPIGAHFKSPGPKYMLPGSTGFRIHDARKYRNPAFSFGTRHATFTNDCSPGPGYLVPANITNKGTDGTPKYSLYGRHKGIAPFKNPGPGTYSPEKSGRSAQYSAPSYSLSGRTKGHKSDISPGPAAYKLFPMMGSRIVSGSSAPSYSMTGRATVGSFHEDLRKTPGPGTYRVIAPWVYKNRGPLYSMTGRNMLPSDATRKPGPGAHSPEKVYVTRRHAPKYSFGIPHSEYIAPLIVDPGH</sequence>
<dbReference type="OMA" id="KWIYRSA"/>